<sequence>MSDPAAGSTALDRAHGVADDLFAEHAAVFGSDLPVYRGHVHRVIGTVGLQVPVPPDRARALGVAAFFHDGGIWFDGTWDYLPPSSRRAVAALTGDDAAHAGLVAAMVDEHHRIRRARHGDPLVEAFRRADLADISRGLLGAPGVPRSAFLGLVGRHPDRGFRPMLARAFGRGLREAPWRPAPMFKL</sequence>
<reference evidence="1 2" key="1">
    <citation type="submission" date="2020-11" db="EMBL/GenBank/DDBJ databases">
        <title>Pseudonocardia abyssalis sp. nov. and Pseudonocardia oceani sp. nov., description and phylogenomic analysis of two novel actinomycetes isolated from the deep Southern Ocean.</title>
        <authorList>
            <person name="Parra J."/>
        </authorList>
    </citation>
    <scope>NUCLEOTIDE SEQUENCE [LARGE SCALE GENOMIC DNA]</scope>
    <source>
        <strain evidence="2">KRD185</strain>
    </source>
</reference>
<dbReference type="EMBL" id="JADQDF010000001">
    <property type="protein sequence ID" value="MBW0126109.1"/>
    <property type="molecule type" value="Genomic_DNA"/>
</dbReference>
<evidence type="ECO:0000313" key="2">
    <source>
        <dbReference type="Proteomes" id="UP000694300"/>
    </source>
</evidence>
<protein>
    <recommendedName>
        <fullName evidence="3">HD domain-containing protein</fullName>
    </recommendedName>
</protein>
<evidence type="ECO:0000313" key="1">
    <source>
        <dbReference type="EMBL" id="MBW0126109.1"/>
    </source>
</evidence>
<keyword evidence="2" id="KW-1185">Reference proteome</keyword>
<name>A0ABS6U1W4_9PSEU</name>
<evidence type="ECO:0008006" key="3">
    <source>
        <dbReference type="Google" id="ProtNLM"/>
    </source>
</evidence>
<proteinExistence type="predicted"/>
<organism evidence="1 2">
    <name type="scientific">Pseudonocardia oceani</name>
    <dbReference type="NCBI Taxonomy" id="2792013"/>
    <lineage>
        <taxon>Bacteria</taxon>
        <taxon>Bacillati</taxon>
        <taxon>Actinomycetota</taxon>
        <taxon>Actinomycetes</taxon>
        <taxon>Pseudonocardiales</taxon>
        <taxon>Pseudonocardiaceae</taxon>
        <taxon>Pseudonocardia</taxon>
    </lineage>
</organism>
<accession>A0ABS6U1W4</accession>
<dbReference type="RefSeq" id="WP_218590928.1">
    <property type="nucleotide sequence ID" value="NZ_JADQDE010000063.1"/>
</dbReference>
<comment type="caution">
    <text evidence="1">The sequence shown here is derived from an EMBL/GenBank/DDBJ whole genome shotgun (WGS) entry which is preliminary data.</text>
</comment>
<gene>
    <name evidence="1" type="ORF">I4I82_00160</name>
</gene>
<dbReference type="Proteomes" id="UP000694300">
    <property type="component" value="Unassembled WGS sequence"/>
</dbReference>